<evidence type="ECO:0000256" key="1">
    <source>
        <dbReference type="SAM" id="Phobius"/>
    </source>
</evidence>
<keyword evidence="1" id="KW-0472">Membrane</keyword>
<keyword evidence="1" id="KW-0812">Transmembrane</keyword>
<dbReference type="EMBL" id="JABAGO010000001">
    <property type="protein sequence ID" value="NME96640.1"/>
    <property type="molecule type" value="Genomic_DNA"/>
</dbReference>
<protein>
    <submittedName>
        <fullName evidence="2">DUF2953 domain-containing protein</fullName>
    </submittedName>
</protein>
<keyword evidence="1" id="KW-1133">Transmembrane helix</keyword>
<feature type="transmembrane region" description="Helical" evidence="1">
    <location>
        <begin position="6"/>
        <end position="27"/>
    </location>
</feature>
<dbReference type="InterPro" id="IPR021338">
    <property type="entry name" value="DUF2953"/>
</dbReference>
<dbReference type="RefSeq" id="WP_021620389.1">
    <property type="nucleotide sequence ID" value="NZ_CABKST010000087.1"/>
</dbReference>
<gene>
    <name evidence="2" type="ORF">HF838_00050</name>
</gene>
<evidence type="ECO:0000313" key="2">
    <source>
        <dbReference type="EMBL" id="NME96640.1"/>
    </source>
</evidence>
<organism evidence="2 3">
    <name type="scientific">Aneurinibacillus aneurinilyticus</name>
    <name type="common">Bacillus aneurinolyticus</name>
    <dbReference type="NCBI Taxonomy" id="1391"/>
    <lineage>
        <taxon>Bacteria</taxon>
        <taxon>Bacillati</taxon>
        <taxon>Bacillota</taxon>
        <taxon>Bacilli</taxon>
        <taxon>Bacillales</taxon>
        <taxon>Paenibacillaceae</taxon>
        <taxon>Aneurinibacillus group</taxon>
        <taxon>Aneurinibacillus</taxon>
    </lineage>
</organism>
<dbReference type="GeneID" id="92838271"/>
<accession>A0A848CTU9</accession>
<proteinExistence type="predicted"/>
<dbReference type="OrthoDB" id="1683589at2"/>
<reference evidence="2 3" key="1">
    <citation type="submission" date="2020-04" db="EMBL/GenBank/DDBJ databases">
        <authorList>
            <person name="Hitch T.C.A."/>
            <person name="Wylensek D."/>
            <person name="Clavel T."/>
        </authorList>
    </citation>
    <scope>NUCLEOTIDE SEQUENCE [LARGE SCALE GENOMIC DNA]</scope>
    <source>
        <strain evidence="2 3">WB01_D5_05</strain>
    </source>
</reference>
<feature type="transmembrane region" description="Helical" evidence="1">
    <location>
        <begin position="140"/>
        <end position="164"/>
    </location>
</feature>
<feature type="transmembrane region" description="Helical" evidence="1">
    <location>
        <begin position="184"/>
        <end position="206"/>
    </location>
</feature>
<dbReference type="Pfam" id="PF11167">
    <property type="entry name" value="DUF2953"/>
    <property type="match status" value="1"/>
</dbReference>
<dbReference type="Proteomes" id="UP000561326">
    <property type="component" value="Unassembled WGS sequence"/>
</dbReference>
<dbReference type="AlphaFoldDB" id="A0A848CTU9"/>
<comment type="caution">
    <text evidence="2">The sequence shown here is derived from an EMBL/GenBank/DDBJ whole genome shotgun (WGS) entry which is preliminary data.</text>
</comment>
<evidence type="ECO:0000313" key="3">
    <source>
        <dbReference type="Proteomes" id="UP000561326"/>
    </source>
</evidence>
<sequence length="224" mass="26335">MNGWLIFLGSIVIIITVIWFTSVRIQIEYKRVSENDRINVEVSVYKRLLKYRFTVNLLQIGSLSRGVQVSKQAKVRPAMETKRKKKMWITPRIIQRFQRKYVQLLRNVQDLHHVLRQTLKCVHGEMIEWRTNVGLGEASATGAAIGAVWCVKSLMIAVLAHYISLRTRPRLHVFPEFQREMLDTYLLCILRLRIGHAIIAVIRIAVHYFRKGREQVWENIRFKA</sequence>
<name>A0A848CTU9_ANEAE</name>